<accession>A0AAJ0F715</accession>
<dbReference type="AlphaFoldDB" id="A0AAJ0F715"/>
<dbReference type="Gene3D" id="2.170.150.70">
    <property type="match status" value="1"/>
</dbReference>
<feature type="region of interest" description="Disordered" evidence="1">
    <location>
        <begin position="211"/>
        <end position="245"/>
    </location>
</feature>
<dbReference type="EMBL" id="MU839845">
    <property type="protein sequence ID" value="KAK1750720.1"/>
    <property type="molecule type" value="Genomic_DNA"/>
</dbReference>
<gene>
    <name evidence="2" type="ORF">QBC47DRAFT_93276</name>
</gene>
<proteinExistence type="predicted"/>
<protein>
    <recommendedName>
        <fullName evidence="4">CENP-V/GFA domain-containing protein</fullName>
    </recommendedName>
</protein>
<sequence length="245" mass="27309">MSFNRPLRGSCHCGRNRYIITLPQQTTQQPRVLFNHHSLHSISHMGSPLSAYLRVPLQWYFSTTLPFFPDETTSMISRVYPTTHEQRRFCGFCGTLLSYWSEDPRTEADYIQLALGSLLPEDLADLEDLGFVPGSDEDDNEAATEQDAPMSGHEESAQALAVQEPHQQLSGPFWFETLTEGSRLGTLRRAKGSSENRGGTVKVEWEVVEWTADDEAGSDAPRNGKRKLADRESGSGASAMEGVQQ</sequence>
<reference evidence="2" key="1">
    <citation type="submission" date="2023-06" db="EMBL/GenBank/DDBJ databases">
        <title>Genome-scale phylogeny and comparative genomics of the fungal order Sordariales.</title>
        <authorList>
            <consortium name="Lawrence Berkeley National Laboratory"/>
            <person name="Hensen N."/>
            <person name="Bonometti L."/>
            <person name="Westerberg I."/>
            <person name="Brannstrom I.O."/>
            <person name="Guillou S."/>
            <person name="Cros-Aarteil S."/>
            <person name="Calhoun S."/>
            <person name="Haridas S."/>
            <person name="Kuo A."/>
            <person name="Mondo S."/>
            <person name="Pangilinan J."/>
            <person name="Riley R."/>
            <person name="Labutti K."/>
            <person name="Andreopoulos B."/>
            <person name="Lipzen A."/>
            <person name="Chen C."/>
            <person name="Yanf M."/>
            <person name="Daum C."/>
            <person name="Ng V."/>
            <person name="Clum A."/>
            <person name="Steindorff A."/>
            <person name="Ohm R."/>
            <person name="Martin F."/>
            <person name="Silar P."/>
            <person name="Natvig D."/>
            <person name="Lalanne C."/>
            <person name="Gautier V."/>
            <person name="Ament-Velasquez S.L."/>
            <person name="Kruys A."/>
            <person name="Hutchinson M.I."/>
            <person name="Powell A.J."/>
            <person name="Barry K."/>
            <person name="Miller A.N."/>
            <person name="Grigoriev I.V."/>
            <person name="Debuchy R."/>
            <person name="Gladieux P."/>
            <person name="Thoren M.H."/>
            <person name="Johannesson H."/>
        </authorList>
    </citation>
    <scope>NUCLEOTIDE SEQUENCE</scope>
    <source>
        <strain evidence="2">PSN4</strain>
    </source>
</reference>
<name>A0AAJ0F715_9PEZI</name>
<feature type="region of interest" description="Disordered" evidence="1">
    <location>
        <begin position="128"/>
        <end position="165"/>
    </location>
</feature>
<evidence type="ECO:0000256" key="1">
    <source>
        <dbReference type="SAM" id="MobiDB-lite"/>
    </source>
</evidence>
<organism evidence="2 3">
    <name type="scientific">Echria macrotheca</name>
    <dbReference type="NCBI Taxonomy" id="438768"/>
    <lineage>
        <taxon>Eukaryota</taxon>
        <taxon>Fungi</taxon>
        <taxon>Dikarya</taxon>
        <taxon>Ascomycota</taxon>
        <taxon>Pezizomycotina</taxon>
        <taxon>Sordariomycetes</taxon>
        <taxon>Sordariomycetidae</taxon>
        <taxon>Sordariales</taxon>
        <taxon>Schizotheciaceae</taxon>
        <taxon>Echria</taxon>
    </lineage>
</organism>
<evidence type="ECO:0000313" key="2">
    <source>
        <dbReference type="EMBL" id="KAK1750720.1"/>
    </source>
</evidence>
<evidence type="ECO:0008006" key="4">
    <source>
        <dbReference type="Google" id="ProtNLM"/>
    </source>
</evidence>
<keyword evidence="3" id="KW-1185">Reference proteome</keyword>
<comment type="caution">
    <text evidence="2">The sequence shown here is derived from an EMBL/GenBank/DDBJ whole genome shotgun (WGS) entry which is preliminary data.</text>
</comment>
<dbReference type="Proteomes" id="UP001239445">
    <property type="component" value="Unassembled WGS sequence"/>
</dbReference>
<evidence type="ECO:0000313" key="3">
    <source>
        <dbReference type="Proteomes" id="UP001239445"/>
    </source>
</evidence>
<feature type="compositionally biased region" description="Acidic residues" evidence="1">
    <location>
        <begin position="135"/>
        <end position="144"/>
    </location>
</feature>